<evidence type="ECO:0000313" key="1">
    <source>
        <dbReference type="EMBL" id="WMV38283.1"/>
    </source>
</evidence>
<accession>A0AAF0ZGL2</accession>
<gene>
    <name evidence="1" type="ORF">MTR67_031668</name>
</gene>
<proteinExistence type="predicted"/>
<dbReference type="EMBL" id="CP133618">
    <property type="protein sequence ID" value="WMV38283.1"/>
    <property type="molecule type" value="Genomic_DNA"/>
</dbReference>
<name>A0AAF0ZGL2_SOLVR</name>
<keyword evidence="2" id="KW-1185">Reference proteome</keyword>
<sequence>MESRSVLQVRGS</sequence>
<protein>
    <submittedName>
        <fullName evidence="1">Uncharacterized protein</fullName>
    </submittedName>
</protein>
<dbReference type="Proteomes" id="UP001234989">
    <property type="component" value="Chromosome 7"/>
</dbReference>
<evidence type="ECO:0000313" key="2">
    <source>
        <dbReference type="Proteomes" id="UP001234989"/>
    </source>
</evidence>
<organism evidence="1 2">
    <name type="scientific">Solanum verrucosum</name>
    <dbReference type="NCBI Taxonomy" id="315347"/>
    <lineage>
        <taxon>Eukaryota</taxon>
        <taxon>Viridiplantae</taxon>
        <taxon>Streptophyta</taxon>
        <taxon>Embryophyta</taxon>
        <taxon>Tracheophyta</taxon>
        <taxon>Spermatophyta</taxon>
        <taxon>Magnoliopsida</taxon>
        <taxon>eudicotyledons</taxon>
        <taxon>Gunneridae</taxon>
        <taxon>Pentapetalae</taxon>
        <taxon>asterids</taxon>
        <taxon>lamiids</taxon>
        <taxon>Solanales</taxon>
        <taxon>Solanaceae</taxon>
        <taxon>Solanoideae</taxon>
        <taxon>Solaneae</taxon>
        <taxon>Solanum</taxon>
    </lineage>
</organism>
<reference evidence="1" key="1">
    <citation type="submission" date="2023-08" db="EMBL/GenBank/DDBJ databases">
        <title>A de novo genome assembly of Solanum verrucosum Schlechtendal, a Mexican diploid species geographically isolated from the other diploid A-genome species in potato relatives.</title>
        <authorList>
            <person name="Hosaka K."/>
        </authorList>
    </citation>
    <scope>NUCLEOTIDE SEQUENCE</scope>
    <source>
        <tissue evidence="1">Young leaves</tissue>
    </source>
</reference>